<protein>
    <recommendedName>
        <fullName evidence="5">Sec-independent protein translocase protein TatC</fullName>
    </recommendedName>
</protein>
<feature type="transmembrane region" description="Helical" evidence="5">
    <location>
        <begin position="196"/>
        <end position="225"/>
    </location>
</feature>
<evidence type="ECO:0000256" key="1">
    <source>
        <dbReference type="ARBA" id="ARBA00004141"/>
    </source>
</evidence>
<dbReference type="InterPro" id="IPR002033">
    <property type="entry name" value="TatC"/>
</dbReference>
<dbReference type="PATRIC" id="fig|2287.9.peg.3366"/>
<sequence>MKEKAKERGKEEKSFFEEKPLLDHLRELAIRLRRIIIALAISFFFYFMMGYEWINIDPLQIPLLGINISKIPIPYPSFYDSIAVKVTKFFIYHELPINTKIIIINLFDPLYASLYVSLYLALLTSLPIIIRETWSFLSPGLYEHEKKIFKLTIAPAFLLFFSGSLFAFFILIPLMFKMISFYTESLGPAVEPTISLSSFISTTFLLMGSLGLAFEMPLIMIGLTYLGIVKASTWRNYWRWGVLVSFIIAWIISPGTTGGVMETIIGLSLSSLYFLGMGISFLITKRKRKP</sequence>
<keyword evidence="4 5" id="KW-0472">Membrane</keyword>
<comment type="subunit">
    <text evidence="5">Forms a complex with TatA.</text>
</comment>
<dbReference type="AlphaFoldDB" id="A0A157T5X7"/>
<organism evidence="6 7">
    <name type="scientific">Saccharolobus solfataricus</name>
    <name type="common">Sulfolobus solfataricus</name>
    <dbReference type="NCBI Taxonomy" id="2287"/>
    <lineage>
        <taxon>Archaea</taxon>
        <taxon>Thermoproteota</taxon>
        <taxon>Thermoprotei</taxon>
        <taxon>Sulfolobales</taxon>
        <taxon>Sulfolobaceae</taxon>
        <taxon>Saccharolobus</taxon>
    </lineage>
</organism>
<keyword evidence="2 5" id="KW-0812">Transmembrane</keyword>
<evidence type="ECO:0000313" key="6">
    <source>
        <dbReference type="EMBL" id="SAI86755.1"/>
    </source>
</evidence>
<dbReference type="GO" id="GO:0033281">
    <property type="term" value="C:TAT protein transport complex"/>
    <property type="evidence" value="ECO:0007669"/>
    <property type="project" value="UniProtKB-UniRule"/>
</dbReference>
<feature type="transmembrane region" description="Helical" evidence="5">
    <location>
        <begin position="151"/>
        <end position="176"/>
    </location>
</feature>
<dbReference type="HAMAP" id="MF_00902">
    <property type="entry name" value="TatC"/>
    <property type="match status" value="1"/>
</dbReference>
<feature type="transmembrane region" description="Helical" evidence="5">
    <location>
        <begin position="237"/>
        <end position="253"/>
    </location>
</feature>
<dbReference type="Proteomes" id="UP000076770">
    <property type="component" value="Chromosome i"/>
</dbReference>
<evidence type="ECO:0000256" key="2">
    <source>
        <dbReference type="ARBA" id="ARBA00022692"/>
    </source>
</evidence>
<keyword evidence="5" id="KW-0813">Transport</keyword>
<evidence type="ECO:0000256" key="3">
    <source>
        <dbReference type="ARBA" id="ARBA00022989"/>
    </source>
</evidence>
<feature type="transmembrane region" description="Helical" evidence="5">
    <location>
        <begin position="265"/>
        <end position="284"/>
    </location>
</feature>
<comment type="function">
    <text evidence="5">Part of the twin-arginine translocation (Tat) system that transports large folded proteins containing a characteristic twin-arginine motif in their signal peptide across membranes.</text>
</comment>
<keyword evidence="5" id="KW-0653">Protein transport</keyword>
<dbReference type="GO" id="GO:0009977">
    <property type="term" value="F:proton motive force dependent protein transmembrane transporter activity"/>
    <property type="evidence" value="ECO:0007669"/>
    <property type="project" value="TreeGrafter"/>
</dbReference>
<evidence type="ECO:0000256" key="4">
    <source>
        <dbReference type="ARBA" id="ARBA00023136"/>
    </source>
</evidence>
<dbReference type="RefSeq" id="WP_063492878.1">
    <property type="nucleotide sequence ID" value="NZ_LT549890.1"/>
</dbReference>
<dbReference type="PRINTS" id="PR01840">
    <property type="entry name" value="TATCFAMILY"/>
</dbReference>
<dbReference type="GO" id="GO:0043953">
    <property type="term" value="P:protein transport by the Tat complex"/>
    <property type="evidence" value="ECO:0007669"/>
    <property type="project" value="UniProtKB-UniRule"/>
</dbReference>
<comment type="subcellular location">
    <subcellularLocation>
        <location evidence="5">Cell membrane</location>
        <topology evidence="5">Multi-pass membrane protein</topology>
    </subcellularLocation>
    <subcellularLocation>
        <location evidence="1">Membrane</location>
        <topology evidence="1">Multi-pass membrane protein</topology>
    </subcellularLocation>
</comment>
<proteinExistence type="inferred from homology"/>
<feature type="transmembrane region" description="Helical" evidence="5">
    <location>
        <begin position="110"/>
        <end position="130"/>
    </location>
</feature>
<dbReference type="PANTHER" id="PTHR30371:SF0">
    <property type="entry name" value="SEC-INDEPENDENT PROTEIN TRANSLOCASE PROTEIN TATC, CHLOROPLASTIC-RELATED"/>
    <property type="match status" value="1"/>
</dbReference>
<gene>
    <name evidence="5" type="primary">tatC</name>
    <name evidence="6" type="ORF">SSOP1_3201</name>
</gene>
<comment type="similarity">
    <text evidence="5">Belongs to the TatC family.</text>
</comment>
<name>A0A157T5X7_SACSO</name>
<feature type="transmembrane region" description="Helical" evidence="5">
    <location>
        <begin position="35"/>
        <end position="54"/>
    </location>
</feature>
<accession>A0A157T5X7</accession>
<dbReference type="GO" id="GO:0065002">
    <property type="term" value="P:intracellular protein transmembrane transport"/>
    <property type="evidence" value="ECO:0007669"/>
    <property type="project" value="TreeGrafter"/>
</dbReference>
<evidence type="ECO:0000256" key="5">
    <source>
        <dbReference type="HAMAP-Rule" id="MF_00902"/>
    </source>
</evidence>
<dbReference type="GeneID" id="27429364"/>
<keyword evidence="5" id="KW-1003">Cell membrane</keyword>
<dbReference type="OrthoDB" id="15305at2157"/>
<reference evidence="7" key="1">
    <citation type="submission" date="2016-04" db="EMBL/GenBank/DDBJ databases">
        <authorList>
            <person name="Shah S.A."/>
            <person name="Garrett R.A."/>
        </authorList>
    </citation>
    <scope>NUCLEOTIDE SEQUENCE [LARGE SCALE GENOMIC DNA]</scope>
    <source>
        <strain evidence="7">ATCC 35091 / DSM 1616 / JCM 8930 / NBRC 15331 / P1</strain>
    </source>
</reference>
<dbReference type="Pfam" id="PF00902">
    <property type="entry name" value="TatC"/>
    <property type="match status" value="1"/>
</dbReference>
<keyword evidence="3 5" id="KW-1133">Transmembrane helix</keyword>
<dbReference type="PANTHER" id="PTHR30371">
    <property type="entry name" value="SEC-INDEPENDENT PROTEIN TRANSLOCASE PROTEIN TATC"/>
    <property type="match status" value="1"/>
</dbReference>
<dbReference type="EMBL" id="LT549890">
    <property type="protein sequence ID" value="SAI86755.1"/>
    <property type="molecule type" value="Genomic_DNA"/>
</dbReference>
<evidence type="ECO:0000313" key="7">
    <source>
        <dbReference type="Proteomes" id="UP000076770"/>
    </source>
</evidence>
<keyword evidence="5" id="KW-0811">Translocation</keyword>